<dbReference type="EMBL" id="FOFP01000008">
    <property type="protein sequence ID" value="SEQ66626.1"/>
    <property type="molecule type" value="Genomic_DNA"/>
</dbReference>
<sequence length="63" mass="6793">MKLHTLFITSIVFLSIAQTSIAEESAAFVARTEALQQKSLSSTQTQTIADSSSAGKSRKDKEC</sequence>
<evidence type="ECO:0000313" key="3">
    <source>
        <dbReference type="EMBL" id="SEQ66626.1"/>
    </source>
</evidence>
<protein>
    <recommendedName>
        <fullName evidence="5">Secreted protein</fullName>
    </recommendedName>
</protein>
<gene>
    <name evidence="3" type="ORF">SAMN05216600_108118</name>
</gene>
<comment type="caution">
    <text evidence="3">The sequence shown here is derived from an EMBL/GenBank/DDBJ whole genome shotgun (WGS) entry which is preliminary data.</text>
</comment>
<name>A0ABY1BEL2_9PSED</name>
<feature type="signal peptide" evidence="2">
    <location>
        <begin position="1"/>
        <end position="22"/>
    </location>
</feature>
<evidence type="ECO:0000313" key="4">
    <source>
        <dbReference type="Proteomes" id="UP000198512"/>
    </source>
</evidence>
<evidence type="ECO:0008006" key="5">
    <source>
        <dbReference type="Google" id="ProtNLM"/>
    </source>
</evidence>
<dbReference type="Proteomes" id="UP000198512">
    <property type="component" value="Unassembled WGS sequence"/>
</dbReference>
<keyword evidence="4" id="KW-1185">Reference proteome</keyword>
<organism evidence="3 4">
    <name type="scientific">Pseudomonas cuatrocienegasensis</name>
    <dbReference type="NCBI Taxonomy" id="543360"/>
    <lineage>
        <taxon>Bacteria</taxon>
        <taxon>Pseudomonadati</taxon>
        <taxon>Pseudomonadota</taxon>
        <taxon>Gammaproteobacteria</taxon>
        <taxon>Pseudomonadales</taxon>
        <taxon>Pseudomonadaceae</taxon>
        <taxon>Pseudomonas</taxon>
    </lineage>
</organism>
<evidence type="ECO:0000256" key="2">
    <source>
        <dbReference type="SAM" id="SignalP"/>
    </source>
</evidence>
<feature type="region of interest" description="Disordered" evidence="1">
    <location>
        <begin position="42"/>
        <end position="63"/>
    </location>
</feature>
<keyword evidence="2" id="KW-0732">Signal</keyword>
<accession>A0ABY1BEL2</accession>
<proteinExistence type="predicted"/>
<reference evidence="3 4" key="1">
    <citation type="submission" date="2016-10" db="EMBL/GenBank/DDBJ databases">
        <authorList>
            <person name="Varghese N."/>
            <person name="Submissions S."/>
        </authorList>
    </citation>
    <scope>NUCLEOTIDE SEQUENCE [LARGE SCALE GENOMIC DNA]</scope>
    <source>
        <strain evidence="3 4">CIP 109853</strain>
    </source>
</reference>
<feature type="chain" id="PRO_5047349909" description="Secreted protein" evidence="2">
    <location>
        <begin position="23"/>
        <end position="63"/>
    </location>
</feature>
<evidence type="ECO:0000256" key="1">
    <source>
        <dbReference type="SAM" id="MobiDB-lite"/>
    </source>
</evidence>
<dbReference type="RefSeq" id="WP_069519841.1">
    <property type="nucleotide sequence ID" value="NZ_FOFP01000008.1"/>
</dbReference>